<dbReference type="SUPFAM" id="SSF46938">
    <property type="entry name" value="CRAL/TRIO N-terminal domain"/>
    <property type="match status" value="1"/>
</dbReference>
<accession>A0A0R3U497</accession>
<reference evidence="2 3" key="1">
    <citation type="submission" date="2018-10" db="EMBL/GenBank/DDBJ databases">
        <authorList>
            <consortium name="Pathogen Informatics"/>
        </authorList>
    </citation>
    <scope>NUCLEOTIDE SEQUENCE [LARGE SCALE GENOMIC DNA]</scope>
</reference>
<dbReference type="Gene3D" id="3.40.525.10">
    <property type="entry name" value="CRAL-TRIO lipid binding domain"/>
    <property type="match status" value="1"/>
</dbReference>
<evidence type="ECO:0000259" key="1">
    <source>
        <dbReference type="Pfam" id="PF00650"/>
    </source>
</evidence>
<dbReference type="STRING" id="53468.A0A0R3U497"/>
<keyword evidence="3" id="KW-1185">Reference proteome</keyword>
<dbReference type="CDD" id="cd00170">
    <property type="entry name" value="SEC14"/>
    <property type="match status" value="1"/>
</dbReference>
<name>A0A0R3U497_MESCO</name>
<dbReference type="EMBL" id="UXSR01000185">
    <property type="protein sequence ID" value="VDD75458.1"/>
    <property type="molecule type" value="Genomic_DNA"/>
</dbReference>
<dbReference type="PANTHER" id="PTHR45824">
    <property type="entry name" value="GH16843P"/>
    <property type="match status" value="1"/>
</dbReference>
<dbReference type="OrthoDB" id="75724at2759"/>
<gene>
    <name evidence="2" type="ORF">MCOS_LOCUS1461</name>
</gene>
<evidence type="ECO:0000313" key="3">
    <source>
        <dbReference type="Proteomes" id="UP000267029"/>
    </source>
</evidence>
<dbReference type="Proteomes" id="UP000267029">
    <property type="component" value="Unassembled WGS sequence"/>
</dbReference>
<dbReference type="AlphaFoldDB" id="A0A0R3U497"/>
<dbReference type="InterPro" id="IPR036865">
    <property type="entry name" value="CRAL-TRIO_dom_sf"/>
</dbReference>
<dbReference type="InterPro" id="IPR036273">
    <property type="entry name" value="CRAL/TRIO_N_dom_sf"/>
</dbReference>
<proteinExistence type="predicted"/>
<dbReference type="SUPFAM" id="SSF52087">
    <property type="entry name" value="CRAL/TRIO domain"/>
    <property type="match status" value="1"/>
</dbReference>
<dbReference type="InterPro" id="IPR052578">
    <property type="entry name" value="PI_Transfer_CRAL-TRIO"/>
</dbReference>
<dbReference type="InterPro" id="IPR001251">
    <property type="entry name" value="CRAL-TRIO_dom"/>
</dbReference>
<dbReference type="PANTHER" id="PTHR45824:SF29">
    <property type="entry name" value="GH16843P"/>
    <property type="match status" value="1"/>
</dbReference>
<dbReference type="GO" id="GO:0008526">
    <property type="term" value="F:phosphatidylinositol transfer activity"/>
    <property type="evidence" value="ECO:0007669"/>
    <property type="project" value="TreeGrafter"/>
</dbReference>
<sequence length="167" mass="18865">MSLVDQLREELKAEELPVDEPDLLNDDVILWNYLKARNSSVSQAAAMLRKSIEWRRVVRPREIRCSGCCLKPGTHSIRQVGFDNAGRPIIYSSFTQATTQRNSTADAMAHLIYVLENAIRTMPPGISQWILVIDCQGKRNYQHILCSCEVSQLVPKQIITVILGSKI</sequence>
<protein>
    <recommendedName>
        <fullName evidence="1">CRAL-TRIO domain-containing protein</fullName>
    </recommendedName>
</protein>
<feature type="domain" description="CRAL-TRIO" evidence="1">
    <location>
        <begin position="81"/>
        <end position="140"/>
    </location>
</feature>
<dbReference type="Pfam" id="PF00650">
    <property type="entry name" value="CRAL_TRIO"/>
    <property type="match status" value="1"/>
</dbReference>
<organism evidence="2 3">
    <name type="scientific">Mesocestoides corti</name>
    <name type="common">Flatworm</name>
    <dbReference type="NCBI Taxonomy" id="53468"/>
    <lineage>
        <taxon>Eukaryota</taxon>
        <taxon>Metazoa</taxon>
        <taxon>Spiralia</taxon>
        <taxon>Lophotrochozoa</taxon>
        <taxon>Platyhelminthes</taxon>
        <taxon>Cestoda</taxon>
        <taxon>Eucestoda</taxon>
        <taxon>Cyclophyllidea</taxon>
        <taxon>Mesocestoididae</taxon>
        <taxon>Mesocestoides</taxon>
    </lineage>
</organism>
<evidence type="ECO:0000313" key="2">
    <source>
        <dbReference type="EMBL" id="VDD75458.1"/>
    </source>
</evidence>